<dbReference type="RefSeq" id="WP_092857962.1">
    <property type="nucleotide sequence ID" value="NZ_FOQH01000002.1"/>
</dbReference>
<keyword evidence="6" id="KW-0812">Transmembrane</keyword>
<evidence type="ECO:0000313" key="8">
    <source>
        <dbReference type="EMBL" id="SFH76544.1"/>
    </source>
</evidence>
<feature type="compositionally biased region" description="Low complexity" evidence="5">
    <location>
        <begin position="140"/>
        <end position="156"/>
    </location>
</feature>
<dbReference type="Gene3D" id="1.25.40.10">
    <property type="entry name" value="Tetratricopeptide repeat domain"/>
    <property type="match status" value="1"/>
</dbReference>
<dbReference type="PANTHER" id="PTHR47870">
    <property type="entry name" value="CYTOCHROME C-TYPE BIOGENESIS PROTEIN CCMH"/>
    <property type="match status" value="1"/>
</dbReference>
<keyword evidence="4" id="KW-0802">TPR repeat</keyword>
<keyword evidence="6" id="KW-1133">Transmembrane helix</keyword>
<reference evidence="8 9" key="1">
    <citation type="submission" date="2016-10" db="EMBL/GenBank/DDBJ databases">
        <authorList>
            <person name="de Groot N.N."/>
        </authorList>
    </citation>
    <scope>NUCLEOTIDE SEQUENCE [LARGE SCALE GENOMIC DNA]</scope>
    <source>
        <strain evidence="8 9">CGMCC 1.11030</strain>
    </source>
</reference>
<evidence type="ECO:0000256" key="2">
    <source>
        <dbReference type="ARBA" id="ARBA00022737"/>
    </source>
</evidence>
<evidence type="ECO:0000256" key="1">
    <source>
        <dbReference type="ARBA" id="ARBA00004196"/>
    </source>
</evidence>
<feature type="domain" description="Cytochrome c-type biogenesis protein H TPR" evidence="7">
    <location>
        <begin position="157"/>
        <end position="293"/>
    </location>
</feature>
<protein>
    <submittedName>
        <fullName evidence="8">Cytochrome c-type biogenesis protein CcmH</fullName>
    </submittedName>
</protein>
<name>A0A1I3CPW1_9RHOB</name>
<evidence type="ECO:0000256" key="3">
    <source>
        <dbReference type="ARBA" id="ARBA00022748"/>
    </source>
</evidence>
<evidence type="ECO:0000313" key="9">
    <source>
        <dbReference type="Proteomes" id="UP000199377"/>
    </source>
</evidence>
<dbReference type="PANTHER" id="PTHR47870:SF1">
    <property type="entry name" value="CYTOCHROME C-TYPE BIOGENESIS PROTEIN CCMH"/>
    <property type="match status" value="1"/>
</dbReference>
<keyword evidence="3" id="KW-0201">Cytochrome c-type biogenesis</keyword>
<dbReference type="InterPro" id="IPR011990">
    <property type="entry name" value="TPR-like_helical_dom_sf"/>
</dbReference>
<keyword evidence="2" id="KW-0677">Repeat</keyword>
<feature type="transmembrane region" description="Helical" evidence="6">
    <location>
        <begin position="95"/>
        <end position="115"/>
    </location>
</feature>
<evidence type="ECO:0000256" key="6">
    <source>
        <dbReference type="SAM" id="Phobius"/>
    </source>
</evidence>
<sequence>MEFWIAALVAALLAAAWLARPLLTAAAPAEPEAARDVQVFRDQLRSLDRDVERGVLAPAEAEGSRAEISRRLLAAAAEAERQAPARPAPKAASRALAAGLVAAVLLGGGGLYLWLGAGGAPDRPLQARLDEVRSRQAQRPSQAEAEAQLAAAQSPEPEAEPTPEETRMRDLVAQLRTALADRPDDVRGRRLLADSLMRLGDVKEAQAAMREAIELQGDAAPAEDRVALAEAMILSAGGYVSPEAETQLGRALQADPTNAVGRYYAGLALAQTGRYGLALRFWRALLREGPADAPWIAPIRAQIADLEQAAAQAGQLEEAGPAPAAPALPGPSREQMEAAGEMTAQDRAAMIEGMVAGLAERLEAEGGSAQEWARLISAYGVLGRTGDAAAAYAAARAAHAGDAEAEATLSDAARGAGVAE</sequence>
<dbReference type="SUPFAM" id="SSF48452">
    <property type="entry name" value="TPR-like"/>
    <property type="match status" value="1"/>
</dbReference>
<dbReference type="GO" id="GO:0030313">
    <property type="term" value="C:cell envelope"/>
    <property type="evidence" value="ECO:0007669"/>
    <property type="project" value="UniProtKB-SubCell"/>
</dbReference>
<dbReference type="AlphaFoldDB" id="A0A1I3CPW1"/>
<dbReference type="STRING" id="1114924.SAMN05216258_102135"/>
<dbReference type="Proteomes" id="UP000199377">
    <property type="component" value="Unassembled WGS sequence"/>
</dbReference>
<dbReference type="GO" id="GO:0017004">
    <property type="term" value="P:cytochrome complex assembly"/>
    <property type="evidence" value="ECO:0007669"/>
    <property type="project" value="UniProtKB-KW"/>
</dbReference>
<dbReference type="InterPro" id="IPR051263">
    <property type="entry name" value="C-type_cytochrome_biogenesis"/>
</dbReference>
<proteinExistence type="predicted"/>
<keyword evidence="6" id="KW-0472">Membrane</keyword>
<gene>
    <name evidence="8" type="ORF">SAMN05216258_102135</name>
</gene>
<feature type="compositionally biased region" description="Low complexity" evidence="5">
    <location>
        <begin position="312"/>
        <end position="322"/>
    </location>
</feature>
<dbReference type="InterPro" id="IPR017560">
    <property type="entry name" value="Cyt_c_biogenesis_CcmI"/>
</dbReference>
<keyword evidence="9" id="KW-1185">Reference proteome</keyword>
<dbReference type="EMBL" id="FOQH01000002">
    <property type="protein sequence ID" value="SFH76544.1"/>
    <property type="molecule type" value="Genomic_DNA"/>
</dbReference>
<evidence type="ECO:0000259" key="7">
    <source>
        <dbReference type="Pfam" id="PF23914"/>
    </source>
</evidence>
<feature type="region of interest" description="Disordered" evidence="5">
    <location>
        <begin position="131"/>
        <end position="166"/>
    </location>
</feature>
<evidence type="ECO:0000256" key="5">
    <source>
        <dbReference type="SAM" id="MobiDB-lite"/>
    </source>
</evidence>
<dbReference type="Pfam" id="PF23914">
    <property type="entry name" value="TPR_CcmH_CycH"/>
    <property type="match status" value="1"/>
</dbReference>
<evidence type="ECO:0000256" key="4">
    <source>
        <dbReference type="ARBA" id="ARBA00022803"/>
    </source>
</evidence>
<dbReference type="NCBIfam" id="TIGR03142">
    <property type="entry name" value="cytochro_ccmI"/>
    <property type="match status" value="1"/>
</dbReference>
<organism evidence="8 9">
    <name type="scientific">Albimonas pacifica</name>
    <dbReference type="NCBI Taxonomy" id="1114924"/>
    <lineage>
        <taxon>Bacteria</taxon>
        <taxon>Pseudomonadati</taxon>
        <taxon>Pseudomonadota</taxon>
        <taxon>Alphaproteobacteria</taxon>
        <taxon>Rhodobacterales</taxon>
        <taxon>Paracoccaceae</taxon>
        <taxon>Albimonas</taxon>
    </lineage>
</organism>
<comment type="subcellular location">
    <subcellularLocation>
        <location evidence="1">Cell envelope</location>
    </subcellularLocation>
</comment>
<feature type="region of interest" description="Disordered" evidence="5">
    <location>
        <begin position="312"/>
        <end position="336"/>
    </location>
</feature>
<dbReference type="OrthoDB" id="9815847at2"/>
<accession>A0A1I3CPW1</accession>
<dbReference type="InterPro" id="IPR056413">
    <property type="entry name" value="TPR_CcmH_CycH"/>
</dbReference>